<dbReference type="NCBIfam" id="TIGR04031">
    <property type="entry name" value="Htur_1727_fam"/>
    <property type="match status" value="1"/>
</dbReference>
<sequence length="116" mass="12098">MRVTEPRGDTTPEWEVFLRADRSESLRHVGSVSAPSAAVAREQAADLFGWTAHTLWVCRADDVARFTERELGGGRSSGGSTSEGETNAEAEANAEAEEGGTVDETAVAGGSGGSSR</sequence>
<comment type="caution">
    <text evidence="2">The sequence shown here is derived from an EMBL/GenBank/DDBJ whole genome shotgun (WGS) entry which is preliminary data.</text>
</comment>
<evidence type="ECO:0000313" key="3">
    <source>
        <dbReference type="Proteomes" id="UP001597092"/>
    </source>
</evidence>
<feature type="region of interest" description="Disordered" evidence="1">
    <location>
        <begin position="70"/>
        <end position="116"/>
    </location>
</feature>
<gene>
    <name evidence="2" type="ORF">ACFSAS_15030</name>
</gene>
<dbReference type="InterPro" id="IPR023976">
    <property type="entry name" value="CHP04031_Htur1727"/>
</dbReference>
<dbReference type="Pfam" id="PF06243">
    <property type="entry name" value="PaaB"/>
    <property type="match status" value="1"/>
</dbReference>
<name>A0ABD6E0K1_9EURY</name>
<proteinExistence type="predicted"/>
<evidence type="ECO:0000313" key="2">
    <source>
        <dbReference type="EMBL" id="MFD1686927.1"/>
    </source>
</evidence>
<organism evidence="2 3">
    <name type="scientific">Halobellus litoreus</name>
    <dbReference type="NCBI Taxonomy" id="755310"/>
    <lineage>
        <taxon>Archaea</taxon>
        <taxon>Methanobacteriati</taxon>
        <taxon>Methanobacteriota</taxon>
        <taxon>Stenosarchaea group</taxon>
        <taxon>Halobacteria</taxon>
        <taxon>Halobacteriales</taxon>
        <taxon>Haloferacaceae</taxon>
        <taxon>Halobellus</taxon>
    </lineage>
</organism>
<accession>A0ABD6E0K1</accession>
<protein>
    <submittedName>
        <fullName evidence="2">Htur_1727 family rSAM-partnered candidate RiPP</fullName>
    </submittedName>
</protein>
<dbReference type="InterPro" id="IPR009359">
    <property type="entry name" value="PaaB"/>
</dbReference>
<dbReference type="EMBL" id="JBHUDP010000006">
    <property type="protein sequence ID" value="MFD1686927.1"/>
    <property type="molecule type" value="Genomic_DNA"/>
</dbReference>
<dbReference type="InterPro" id="IPR038693">
    <property type="entry name" value="PaaB_sf"/>
</dbReference>
<dbReference type="Proteomes" id="UP001597092">
    <property type="component" value="Unassembled WGS sequence"/>
</dbReference>
<keyword evidence="3" id="KW-1185">Reference proteome</keyword>
<reference evidence="2 3" key="1">
    <citation type="journal article" date="2019" name="Int. J. Syst. Evol. Microbiol.">
        <title>The Global Catalogue of Microorganisms (GCM) 10K type strain sequencing project: providing services to taxonomists for standard genome sequencing and annotation.</title>
        <authorList>
            <consortium name="The Broad Institute Genomics Platform"/>
            <consortium name="The Broad Institute Genome Sequencing Center for Infectious Disease"/>
            <person name="Wu L."/>
            <person name="Ma J."/>
        </authorList>
    </citation>
    <scope>NUCLEOTIDE SEQUENCE [LARGE SCALE GENOMIC DNA]</scope>
    <source>
        <strain evidence="2 3">CGMCC 1.10387</strain>
    </source>
</reference>
<feature type="compositionally biased region" description="Acidic residues" evidence="1">
    <location>
        <begin position="86"/>
        <end position="101"/>
    </location>
</feature>
<evidence type="ECO:0000256" key="1">
    <source>
        <dbReference type="SAM" id="MobiDB-lite"/>
    </source>
</evidence>
<dbReference type="AlphaFoldDB" id="A0ABD6E0K1"/>
<dbReference type="Gene3D" id="3.10.20.520">
    <property type="entry name" value="Phenylacetic acid degradation B"/>
    <property type="match status" value="1"/>
</dbReference>